<accession>A0A328P9J1</accession>
<name>A0A328P9J1_9EURY</name>
<dbReference type="Pfam" id="PF14472">
    <property type="entry name" value="DUF4429"/>
    <property type="match status" value="1"/>
</dbReference>
<comment type="caution">
    <text evidence="4">The sequence shown here is derived from an EMBL/GenBank/DDBJ whole genome shotgun (WGS) entry which is preliminary data.</text>
</comment>
<feature type="domain" description="Zinc-ribbon" evidence="2">
    <location>
        <begin position="6"/>
        <end position="27"/>
    </location>
</feature>
<dbReference type="EMBL" id="QLOE01000004">
    <property type="protein sequence ID" value="RAO79227.1"/>
    <property type="molecule type" value="Genomic_DNA"/>
</dbReference>
<evidence type="ECO:0000313" key="4">
    <source>
        <dbReference type="EMBL" id="RAO79227.1"/>
    </source>
</evidence>
<evidence type="ECO:0000313" key="5">
    <source>
        <dbReference type="Proteomes" id="UP000249782"/>
    </source>
</evidence>
<dbReference type="Proteomes" id="UP000249782">
    <property type="component" value="Unassembled WGS sequence"/>
</dbReference>
<evidence type="ECO:0000259" key="1">
    <source>
        <dbReference type="Pfam" id="PF09851"/>
    </source>
</evidence>
<dbReference type="InterPro" id="IPR027860">
    <property type="entry name" value="DUF4429"/>
</dbReference>
<keyword evidence="5" id="KW-1185">Reference proteome</keyword>
<proteinExistence type="predicted"/>
<evidence type="ECO:0008006" key="6">
    <source>
        <dbReference type="Google" id="ProtNLM"/>
    </source>
</evidence>
<dbReference type="Pfam" id="PF09851">
    <property type="entry name" value="SHOCT"/>
    <property type="match status" value="1"/>
</dbReference>
<gene>
    <name evidence="4" type="ORF">DPC56_04730</name>
</gene>
<dbReference type="InterPro" id="IPR018649">
    <property type="entry name" value="SHOCT"/>
</dbReference>
<evidence type="ECO:0000259" key="3">
    <source>
        <dbReference type="Pfam" id="PF14472"/>
    </source>
</evidence>
<feature type="domain" description="SHOCT" evidence="1">
    <location>
        <begin position="241"/>
        <end position="268"/>
    </location>
</feature>
<dbReference type="AlphaFoldDB" id="A0A328P9J1"/>
<dbReference type="RefSeq" id="WP_112093915.1">
    <property type="nucleotide sequence ID" value="NZ_QLOE01000004.1"/>
</dbReference>
<feature type="domain" description="DUF4429" evidence="3">
    <location>
        <begin position="155"/>
        <end position="215"/>
    </location>
</feature>
<sequence>MFGKTCPKCEFENSEDANFCMKCGKDLKETIAYFEGDSGGHDIEVTPNTLIVYKRSLWSGKRTGKVKVYERGKMENIEVGRTSSHLSFKYNGKIKGYRISSRYLDEVEEILELGEIREPPIYVLNGLNGKLKLYENRVEIKRLGFGAKLFYGTFTAGDKTIYLQDITGVEVKKPGITVGYIQLTLPGGIEKTSGAFKARIDENTVTFAQKNDYKIALKIKEKIEELKTKISTGTATVSVVDEIKKAKELLDIGAITKEEFEKIKRELLK</sequence>
<reference evidence="4 5" key="1">
    <citation type="submission" date="2018-06" db="EMBL/GenBank/DDBJ databases">
        <title>Draft genome sequence of hyperthermophilic methanogen Methanothermobacter tenebrarum sp. MCM-B 1447.</title>
        <authorList>
            <person name="Pore S.D."/>
            <person name="Dagar S."/>
            <person name="Dhakephalkar P.K."/>
        </authorList>
    </citation>
    <scope>NUCLEOTIDE SEQUENCE [LARGE SCALE GENOMIC DNA]</scope>
    <source>
        <strain evidence="4 5">MCM B 1447</strain>
    </source>
</reference>
<dbReference type="Pfam" id="PF13240">
    <property type="entry name" value="Zn_Ribbon_1"/>
    <property type="match status" value="1"/>
</dbReference>
<dbReference type="OrthoDB" id="76898at2157"/>
<protein>
    <recommendedName>
        <fullName evidence="6">SHOCT domain-containing protein</fullName>
    </recommendedName>
</protein>
<organism evidence="4 5">
    <name type="scientific">Methanothermobacter tenebrarum</name>
    <dbReference type="NCBI Taxonomy" id="680118"/>
    <lineage>
        <taxon>Archaea</taxon>
        <taxon>Methanobacteriati</taxon>
        <taxon>Methanobacteriota</taxon>
        <taxon>Methanomada group</taxon>
        <taxon>Methanobacteria</taxon>
        <taxon>Methanobacteriales</taxon>
        <taxon>Methanobacteriaceae</taxon>
        <taxon>Methanothermobacter</taxon>
    </lineage>
</organism>
<dbReference type="InterPro" id="IPR026870">
    <property type="entry name" value="Zinc_ribbon_dom"/>
</dbReference>
<evidence type="ECO:0000259" key="2">
    <source>
        <dbReference type="Pfam" id="PF13240"/>
    </source>
</evidence>